<keyword evidence="2" id="KW-1185">Reference proteome</keyword>
<dbReference type="OrthoDB" id="1938070at2"/>
<reference evidence="1 2" key="1">
    <citation type="submission" date="2015-09" db="EMBL/GenBank/DDBJ databases">
        <title>Genome sequence of Oxobacter pfennigii DSM 3222.</title>
        <authorList>
            <person name="Poehlein A."/>
            <person name="Bengelsdorf F.R."/>
            <person name="Schiel-Bengelsdorf B."/>
            <person name="Duerre P."/>
            <person name="Daniel R."/>
        </authorList>
    </citation>
    <scope>NUCLEOTIDE SEQUENCE [LARGE SCALE GENOMIC DNA]</scope>
    <source>
        <strain evidence="1 2">DSM 3222</strain>
    </source>
</reference>
<dbReference type="STRING" id="36849.OXPF_10320"/>
<accession>A0A0P8WCD1</accession>
<dbReference type="EMBL" id="LKET01000023">
    <property type="protein sequence ID" value="KPU45385.1"/>
    <property type="molecule type" value="Genomic_DNA"/>
</dbReference>
<evidence type="ECO:0000313" key="2">
    <source>
        <dbReference type="Proteomes" id="UP000050326"/>
    </source>
</evidence>
<name>A0A0P8WCD1_9CLOT</name>
<dbReference type="AlphaFoldDB" id="A0A0P8WCD1"/>
<dbReference type="Proteomes" id="UP000050326">
    <property type="component" value="Unassembled WGS sequence"/>
</dbReference>
<sequence>MRLVLYSLWYHLQNYDEGDFFDGLQYYENVADIIDCFMDDDEFALIPIAESFIKDGLIEEQYEQFIREKIVFTRKEWIYNTPIDGDTIPNFIWYKVKDKDEVINALKFDFLFNCVVIKTGSSINEASFILNANEDSDYNSLSIREKEKGDFEKRVLPKLKKLLGNKLEVADKR</sequence>
<organism evidence="1 2">
    <name type="scientific">Oxobacter pfennigii</name>
    <dbReference type="NCBI Taxonomy" id="36849"/>
    <lineage>
        <taxon>Bacteria</taxon>
        <taxon>Bacillati</taxon>
        <taxon>Bacillota</taxon>
        <taxon>Clostridia</taxon>
        <taxon>Eubacteriales</taxon>
        <taxon>Clostridiaceae</taxon>
        <taxon>Oxobacter</taxon>
    </lineage>
</organism>
<comment type="caution">
    <text evidence="1">The sequence shown here is derived from an EMBL/GenBank/DDBJ whole genome shotgun (WGS) entry which is preliminary data.</text>
</comment>
<protein>
    <submittedName>
        <fullName evidence="1">Uncharacterized protein</fullName>
    </submittedName>
</protein>
<gene>
    <name evidence="1" type="ORF">OXPF_10320</name>
</gene>
<proteinExistence type="predicted"/>
<evidence type="ECO:0000313" key="1">
    <source>
        <dbReference type="EMBL" id="KPU45385.1"/>
    </source>
</evidence>
<dbReference type="RefSeq" id="WP_054874139.1">
    <property type="nucleotide sequence ID" value="NZ_LKET01000023.1"/>
</dbReference>